<dbReference type="AlphaFoldDB" id="A0A7J6EAB1"/>
<accession>A0A7J6EAB1</accession>
<reference evidence="2 3" key="1">
    <citation type="journal article" date="2020" name="bioRxiv">
        <title>Sequence and annotation of 42 cannabis genomes reveals extensive copy number variation in cannabinoid synthesis and pathogen resistance genes.</title>
        <authorList>
            <person name="Mckernan K.J."/>
            <person name="Helbert Y."/>
            <person name="Kane L.T."/>
            <person name="Ebling H."/>
            <person name="Zhang L."/>
            <person name="Liu B."/>
            <person name="Eaton Z."/>
            <person name="Mclaughlin S."/>
            <person name="Kingan S."/>
            <person name="Baybayan P."/>
            <person name="Concepcion G."/>
            <person name="Jordan M."/>
            <person name="Riva A."/>
            <person name="Barbazuk W."/>
            <person name="Harkins T."/>
        </authorList>
    </citation>
    <scope>NUCLEOTIDE SEQUENCE [LARGE SCALE GENOMIC DNA]</scope>
    <source>
        <strain evidence="3">cv. Jamaican Lion 4</strain>
        <tissue evidence="2">Leaf</tissue>
    </source>
</reference>
<feature type="domain" description="Reverse transcriptase zinc-binding" evidence="1">
    <location>
        <begin position="7"/>
        <end position="87"/>
    </location>
</feature>
<comment type="caution">
    <text evidence="2">The sequence shown here is derived from an EMBL/GenBank/DDBJ whole genome shotgun (WGS) entry which is preliminary data.</text>
</comment>
<protein>
    <recommendedName>
        <fullName evidence="1">Reverse transcriptase zinc-binding domain-containing protein</fullName>
    </recommendedName>
</protein>
<evidence type="ECO:0000259" key="1">
    <source>
        <dbReference type="Pfam" id="PF13966"/>
    </source>
</evidence>
<dbReference type="EMBL" id="JAATIP010000276">
    <property type="protein sequence ID" value="KAF4354750.1"/>
    <property type="molecule type" value="Genomic_DNA"/>
</dbReference>
<dbReference type="InterPro" id="IPR026960">
    <property type="entry name" value="RVT-Znf"/>
</dbReference>
<dbReference type="Proteomes" id="UP000525078">
    <property type="component" value="Unassembled WGS sequence"/>
</dbReference>
<organism evidence="2 3">
    <name type="scientific">Cannabis sativa</name>
    <name type="common">Hemp</name>
    <name type="synonym">Marijuana</name>
    <dbReference type="NCBI Taxonomy" id="3483"/>
    <lineage>
        <taxon>Eukaryota</taxon>
        <taxon>Viridiplantae</taxon>
        <taxon>Streptophyta</taxon>
        <taxon>Embryophyta</taxon>
        <taxon>Tracheophyta</taxon>
        <taxon>Spermatophyta</taxon>
        <taxon>Magnoliopsida</taxon>
        <taxon>eudicotyledons</taxon>
        <taxon>Gunneridae</taxon>
        <taxon>Pentapetalae</taxon>
        <taxon>rosids</taxon>
        <taxon>fabids</taxon>
        <taxon>Rosales</taxon>
        <taxon>Cannabaceae</taxon>
        <taxon>Cannabis</taxon>
    </lineage>
</organism>
<sequence>MPQRHRYVITTGYKLFNTPKSNTQWSKEVWSRMNTPKQSIILWLVMLNKLKTKDRLIKMGIMVQEKCSLCEEQAKSIQHLFFDCKETGGYAMCI</sequence>
<evidence type="ECO:0000313" key="3">
    <source>
        <dbReference type="Proteomes" id="UP000525078"/>
    </source>
</evidence>
<dbReference type="Pfam" id="PF13966">
    <property type="entry name" value="zf-RVT"/>
    <property type="match status" value="1"/>
</dbReference>
<evidence type="ECO:0000313" key="2">
    <source>
        <dbReference type="EMBL" id="KAF4354750.1"/>
    </source>
</evidence>
<proteinExistence type="predicted"/>
<gene>
    <name evidence="2" type="ORF">F8388_026545</name>
</gene>
<name>A0A7J6EAB1_CANSA</name>